<dbReference type="GO" id="GO:0004521">
    <property type="term" value="F:RNA endonuclease activity"/>
    <property type="evidence" value="ECO:0007669"/>
    <property type="project" value="TreeGrafter"/>
</dbReference>
<dbReference type="Gene3D" id="3.60.15.10">
    <property type="entry name" value="Ribonuclease Z/Hydroxyacylglutathione hydrolase-like"/>
    <property type="match status" value="1"/>
</dbReference>
<keyword evidence="3" id="KW-1185">Reference proteome</keyword>
<dbReference type="PANTHER" id="PTHR11203">
    <property type="entry name" value="CLEAVAGE AND POLYADENYLATION SPECIFICITY FACTOR FAMILY MEMBER"/>
    <property type="match status" value="1"/>
</dbReference>
<accession>K2MPP2</accession>
<protein>
    <recommendedName>
        <fullName evidence="1">Metallo-beta-lactamase domain-containing protein</fullName>
    </recommendedName>
</protein>
<dbReference type="AlphaFoldDB" id="K2MPP2"/>
<dbReference type="SUPFAM" id="SSF56281">
    <property type="entry name" value="Metallo-hydrolase/oxidoreductase"/>
    <property type="match status" value="1"/>
</dbReference>
<evidence type="ECO:0000313" key="2">
    <source>
        <dbReference type="EMBL" id="EKF19292.1"/>
    </source>
</evidence>
<dbReference type="EMBL" id="AMRM01000008">
    <property type="protein sequence ID" value="EKF19292.1"/>
    <property type="molecule type" value="Genomic_DNA"/>
</dbReference>
<dbReference type="STRING" id="391937.NA2_09181"/>
<dbReference type="Pfam" id="PF00753">
    <property type="entry name" value="Lactamase_B"/>
    <property type="match status" value="1"/>
</dbReference>
<proteinExistence type="predicted"/>
<feature type="domain" description="Metallo-beta-lactamase" evidence="1">
    <location>
        <begin position="14"/>
        <end position="204"/>
    </location>
</feature>
<dbReference type="Proteomes" id="UP000006786">
    <property type="component" value="Unassembled WGS sequence"/>
</dbReference>
<dbReference type="SMART" id="SM00849">
    <property type="entry name" value="Lactamase_B"/>
    <property type="match status" value="1"/>
</dbReference>
<evidence type="ECO:0000259" key="1">
    <source>
        <dbReference type="SMART" id="SM00849"/>
    </source>
</evidence>
<dbReference type="InterPro" id="IPR036866">
    <property type="entry name" value="RibonucZ/Hydroxyglut_hydro"/>
</dbReference>
<dbReference type="OrthoDB" id="9803916at2"/>
<dbReference type="InterPro" id="IPR050698">
    <property type="entry name" value="MBL"/>
</dbReference>
<dbReference type="InterPro" id="IPR001279">
    <property type="entry name" value="Metallo-B-lactamas"/>
</dbReference>
<reference evidence="2 3" key="1">
    <citation type="journal article" date="2012" name="J. Bacteriol.">
        <title>Genome Sequence of Nitratireductor pacificus Type Strain pht-3B.</title>
        <authorList>
            <person name="Lai Q."/>
            <person name="Li G."/>
            <person name="Shao Z."/>
        </authorList>
    </citation>
    <scope>NUCLEOTIDE SEQUENCE [LARGE SCALE GENOMIC DNA]</scope>
    <source>
        <strain evidence="3">pht-3B</strain>
    </source>
</reference>
<comment type="caution">
    <text evidence="2">The sequence shown here is derived from an EMBL/GenBank/DDBJ whole genome shotgun (WGS) entry which is preliminary data.</text>
</comment>
<organism evidence="2 3">
    <name type="scientific">Nitratireductor pacificus pht-3B</name>
    <dbReference type="NCBI Taxonomy" id="391937"/>
    <lineage>
        <taxon>Bacteria</taxon>
        <taxon>Pseudomonadati</taxon>
        <taxon>Pseudomonadota</taxon>
        <taxon>Alphaproteobacteria</taxon>
        <taxon>Hyphomicrobiales</taxon>
        <taxon>Phyllobacteriaceae</taxon>
        <taxon>Nitratireductor</taxon>
    </lineage>
</organism>
<dbReference type="PATRIC" id="fig|391937.3.peg.1890"/>
<name>K2MPP2_9HYPH</name>
<dbReference type="PANTHER" id="PTHR11203:SF37">
    <property type="entry name" value="INTEGRATOR COMPLEX SUBUNIT 11"/>
    <property type="match status" value="1"/>
</dbReference>
<gene>
    <name evidence="2" type="ORF">NA2_09181</name>
</gene>
<evidence type="ECO:0000313" key="3">
    <source>
        <dbReference type="Proteomes" id="UP000006786"/>
    </source>
</evidence>
<sequence length="396" mass="41733">MLQVDLQGGFGEKGRTSVAVTDGETRIMLDAGIKVGAAGDDYYPRLARPVSEIDALFISHAHEDHIGALCRLVKLGYGGPIYMTHETRAEMPATLAQYADPEELKRFPPPDAQIRLFRPGDRLRAGALHVETGPSGHVVGGVWFAVTAVGLRAVYAADMVPNSAVFHMQPLPSCDLLMLDASYGADPVSGAERARAIADWVSAHAGGCLLPTPLSGRSLELMAAIDGPFAIEAGMRAPLAAQIGAGEALQAGMAETLERRLALAADWREGDALPACPLLVHDGMGVAGPARAAIAAADAQNHPILLTGHLPAGSPGALLAEEGRAAWIRMPTHPTLPENAALWDSVGRPCVLGHSCDPQALDALKRHLPALETGFRTGQTYLIGKEAVHAHSDFQR</sequence>
<dbReference type="RefSeq" id="WP_008596388.1">
    <property type="nucleotide sequence ID" value="NZ_AMRM01000008.1"/>
</dbReference>
<dbReference type="eggNOG" id="COG1236">
    <property type="taxonomic scope" value="Bacteria"/>
</dbReference>